<dbReference type="InterPro" id="IPR001611">
    <property type="entry name" value="Leu-rich_rpt"/>
</dbReference>
<feature type="region of interest" description="Disordered" evidence="1">
    <location>
        <begin position="863"/>
        <end position="907"/>
    </location>
</feature>
<dbReference type="Gene3D" id="3.80.10.10">
    <property type="entry name" value="Ribonuclease Inhibitor"/>
    <property type="match status" value="1"/>
</dbReference>
<feature type="compositionally biased region" description="Polar residues" evidence="1">
    <location>
        <begin position="947"/>
        <end position="961"/>
    </location>
</feature>
<dbReference type="GO" id="GO:0034315">
    <property type="term" value="P:regulation of Arp2/3 complex-mediated actin nucleation"/>
    <property type="evidence" value="ECO:0007669"/>
    <property type="project" value="TreeGrafter"/>
</dbReference>
<dbReference type="InterPro" id="IPR032675">
    <property type="entry name" value="LRR_dom_sf"/>
</dbReference>
<dbReference type="OrthoDB" id="18598at2759"/>
<keyword evidence="3" id="KW-1185">Reference proteome</keyword>
<reference evidence="2 3" key="1">
    <citation type="submission" date="2017-06" db="EMBL/GenBank/DDBJ databases">
        <title>A platform for efficient transgenesis in Macrostomum lignano, a flatworm model organism for stem cell research.</title>
        <authorList>
            <person name="Berezikov E."/>
        </authorList>
    </citation>
    <scope>NUCLEOTIDE SEQUENCE [LARGE SCALE GENOMIC DNA]</scope>
    <source>
        <strain evidence="2">DV1</strain>
        <tissue evidence="2">Whole organism</tissue>
    </source>
</reference>
<dbReference type="SMART" id="SM00368">
    <property type="entry name" value="LRR_RI"/>
    <property type="match status" value="8"/>
</dbReference>
<name>A0A267E7F9_9PLAT</name>
<dbReference type="PANTHER" id="PTHR24112:SF66">
    <property type="entry name" value="LEUCINE-RICH REPEAT, ISOFORM F"/>
    <property type="match status" value="1"/>
</dbReference>
<protein>
    <submittedName>
        <fullName evidence="2">Uncharacterized protein</fullName>
    </submittedName>
</protein>
<feature type="compositionally biased region" description="Acidic residues" evidence="1">
    <location>
        <begin position="972"/>
        <end position="989"/>
    </location>
</feature>
<dbReference type="Proteomes" id="UP000215902">
    <property type="component" value="Unassembled WGS sequence"/>
</dbReference>
<accession>A0A267E7F9</accession>
<dbReference type="InterPro" id="IPR011993">
    <property type="entry name" value="PH-like_dom_sf"/>
</dbReference>
<dbReference type="PANTHER" id="PTHR24112">
    <property type="entry name" value="LEUCINE-RICH REPEAT, ISOFORM F-RELATED"/>
    <property type="match status" value="1"/>
</dbReference>
<feature type="compositionally biased region" description="Polar residues" evidence="1">
    <location>
        <begin position="879"/>
        <end position="893"/>
    </location>
</feature>
<feature type="region of interest" description="Disordered" evidence="1">
    <location>
        <begin position="926"/>
        <end position="1151"/>
    </location>
</feature>
<organism evidence="2 3">
    <name type="scientific">Macrostomum lignano</name>
    <dbReference type="NCBI Taxonomy" id="282301"/>
    <lineage>
        <taxon>Eukaryota</taxon>
        <taxon>Metazoa</taxon>
        <taxon>Spiralia</taxon>
        <taxon>Lophotrochozoa</taxon>
        <taxon>Platyhelminthes</taxon>
        <taxon>Rhabditophora</taxon>
        <taxon>Macrostomorpha</taxon>
        <taxon>Macrostomida</taxon>
        <taxon>Macrostomidae</taxon>
        <taxon>Macrostomum</taxon>
    </lineage>
</organism>
<feature type="compositionally biased region" description="Basic and acidic residues" evidence="1">
    <location>
        <begin position="991"/>
        <end position="1000"/>
    </location>
</feature>
<dbReference type="InterPro" id="IPR051279">
    <property type="entry name" value="PP1-Reg/Actin-Interact_Protein"/>
</dbReference>
<feature type="compositionally biased region" description="Basic and acidic residues" evidence="1">
    <location>
        <begin position="1127"/>
        <end position="1151"/>
    </location>
</feature>
<dbReference type="AlphaFoldDB" id="A0A267E7F9"/>
<dbReference type="SUPFAM" id="SSF52047">
    <property type="entry name" value="RNI-like"/>
    <property type="match status" value="1"/>
</dbReference>
<dbReference type="Gene3D" id="2.30.29.30">
    <property type="entry name" value="Pleckstrin-homology domain (PH domain)/Phosphotyrosine-binding domain (PTB)"/>
    <property type="match status" value="1"/>
</dbReference>
<dbReference type="GO" id="GO:0016477">
    <property type="term" value="P:cell migration"/>
    <property type="evidence" value="ECO:0007669"/>
    <property type="project" value="TreeGrafter"/>
</dbReference>
<sequence>MDKKEYCKVTVHWENKSTGKMDTRILIMRSDRMEVAVLKGQIRTERSVHFLDIRRLEAGGENRASLQISTGEVLQFICTLEADLIKLVSHLVASLQFHLPQLRTTQQQLLDLRLPKSWDLESLVEAHKVELGRPGSDKCGHFGSAYEFFCRYTGAEVREEIRWDVETIYFSQGSRTFNMTDFSHFGPADFAIILASLSFNDYFTALHVEGIKFTAQMSKFLEMMLTYNTTLLELHLPNCGLKIDSVRAIASALDANSGFRIKVLDLSGNTFSDDKIVDRLCALLSRLSSSLERLVLSGCGLSAKALNRVCEALGGGQQGLPGPPPLSHLVIDCNEQKGENSTLIQKYISKATNLEHLSCVGCDFNLDSFAPAFLRGLTQCVTHLDLSGNPFWNPRRGSRPKDAPSLSKDWGQLFSRCLRLRLLRLNSCRLPPQAISDLLSGLGSNKDLKGVRLELASNEFGVAGAHVLCSCLNSCSISCLEALDLSDNAFDSELNRVVEAVCRSSIRHLSIGGNNFRAKDVNLDEFSELVTDSKCTLESLSLRDSRLRDKIVVLLNAIGQCRNLSKLDISGNWMQDLGAKFLAKSLYLNSSLTEVRLDDNHIGLSGLRDITEALQFNSSLCSMPVPAMDIARILADPSAASSVNAALASLQQALLKNHSATYQVTGRDYRLQSELGSYAFSLDHLASRLDHSLKAIDKSDPDPEVAECEQRCRAAMRDALSARYLLTGLSGVADSWPAESISHCVRKQLAQPLLDAASADLGGTQEAMLQFLEAECPNAFKADPSLAATLRNRLASEQSQFSAASVLTLLERSAMASVASKLTALQLNSALLINDCMQEAIGHNLQMAEQTLSKLMRSKMLKPNLRRNESQKTSESDAADSQSPKTPEPQSLHNDGRRNTRPISVFGKKGSAKITELIEISVDEGKADGSDADKQRSLQALPRRPVGNQNRRLPTSNLLRQRQSEEAKEKEDSEPEPDEEIDVDLEADPVFEQRDADEPKQPPPAAATQGAARKLPVGAVPLMGFGAPPPHVQQKLLARPEEESSAASSPSTPPARVRLLPAGSTPMAISKDDLAKSVLRKAESEQQPPPATAPKPKPKTGTKPPASNDSGTAAPAARTSVIIDGKSSPRLEEHDDRKLKSLPTEKSKSKP</sequence>
<dbReference type="Pfam" id="PF13516">
    <property type="entry name" value="LRR_6"/>
    <property type="match status" value="2"/>
</dbReference>
<dbReference type="EMBL" id="NIVC01002568">
    <property type="protein sequence ID" value="PAA56817.1"/>
    <property type="molecule type" value="Genomic_DNA"/>
</dbReference>
<gene>
    <name evidence="2" type="ORF">BOX15_Mlig033559g3</name>
</gene>
<evidence type="ECO:0000256" key="1">
    <source>
        <dbReference type="SAM" id="MobiDB-lite"/>
    </source>
</evidence>
<evidence type="ECO:0000313" key="2">
    <source>
        <dbReference type="EMBL" id="PAA56817.1"/>
    </source>
</evidence>
<feature type="compositionally biased region" description="Basic and acidic residues" evidence="1">
    <location>
        <begin position="1070"/>
        <end position="1084"/>
    </location>
</feature>
<dbReference type="GO" id="GO:0005886">
    <property type="term" value="C:plasma membrane"/>
    <property type="evidence" value="ECO:0007669"/>
    <property type="project" value="TreeGrafter"/>
</dbReference>
<comment type="caution">
    <text evidence="2">The sequence shown here is derived from an EMBL/GenBank/DDBJ whole genome shotgun (WGS) entry which is preliminary data.</text>
</comment>
<feature type="compositionally biased region" description="Basic and acidic residues" evidence="1">
    <location>
        <begin position="962"/>
        <end position="971"/>
    </location>
</feature>
<proteinExistence type="predicted"/>
<dbReference type="GO" id="GO:0030027">
    <property type="term" value="C:lamellipodium"/>
    <property type="evidence" value="ECO:0007669"/>
    <property type="project" value="TreeGrafter"/>
</dbReference>
<dbReference type="STRING" id="282301.A0A267E7F9"/>
<feature type="compositionally biased region" description="Basic and acidic residues" evidence="1">
    <location>
        <begin position="926"/>
        <end position="936"/>
    </location>
</feature>
<evidence type="ECO:0000313" key="3">
    <source>
        <dbReference type="Proteomes" id="UP000215902"/>
    </source>
</evidence>
<feature type="compositionally biased region" description="Basic and acidic residues" evidence="1">
    <location>
        <begin position="866"/>
        <end position="875"/>
    </location>
</feature>